<dbReference type="Gene3D" id="3.40.190.170">
    <property type="entry name" value="Bacterial extracellular solute-binding protein, family 7"/>
    <property type="match status" value="1"/>
</dbReference>
<accession>A0A937D3S4</accession>
<dbReference type="CDD" id="cd13666">
    <property type="entry name" value="PBP2_TRAP_DctP_like_1"/>
    <property type="match status" value="1"/>
</dbReference>
<name>A0A937D3S4_9BURK</name>
<dbReference type="NCBIfam" id="NF037995">
    <property type="entry name" value="TRAP_S1"/>
    <property type="match status" value="1"/>
</dbReference>
<comment type="caution">
    <text evidence="3">The sequence shown here is derived from an EMBL/GenBank/DDBJ whole genome shotgun (WGS) entry which is preliminary data.</text>
</comment>
<keyword evidence="1 2" id="KW-0732">Signal</keyword>
<protein>
    <submittedName>
        <fullName evidence="3">C4-dicarboxylate TRAP transporter substrate-binding protein</fullName>
    </submittedName>
</protein>
<dbReference type="InterPro" id="IPR018389">
    <property type="entry name" value="DctP_fam"/>
</dbReference>
<feature type="signal peptide" evidence="2">
    <location>
        <begin position="1"/>
        <end position="23"/>
    </location>
</feature>
<reference evidence="3" key="1">
    <citation type="submission" date="2021-01" db="EMBL/GenBank/DDBJ databases">
        <title>Ramlibacter sp. strain AW1 16S ribosomal RNA gene Genome sequencing and assembly.</title>
        <authorList>
            <person name="Kang M."/>
        </authorList>
    </citation>
    <scope>NUCLEOTIDE SEQUENCE</scope>
    <source>
        <strain evidence="3">AW1</strain>
    </source>
</reference>
<evidence type="ECO:0000256" key="1">
    <source>
        <dbReference type="ARBA" id="ARBA00022729"/>
    </source>
</evidence>
<dbReference type="Pfam" id="PF03480">
    <property type="entry name" value="DctP"/>
    <property type="match status" value="1"/>
</dbReference>
<dbReference type="PANTHER" id="PTHR33376">
    <property type="match status" value="1"/>
</dbReference>
<evidence type="ECO:0000313" key="4">
    <source>
        <dbReference type="Proteomes" id="UP000613011"/>
    </source>
</evidence>
<dbReference type="PANTHER" id="PTHR33376:SF15">
    <property type="entry name" value="BLL6794 PROTEIN"/>
    <property type="match status" value="1"/>
</dbReference>
<feature type="chain" id="PRO_5037047645" evidence="2">
    <location>
        <begin position="24"/>
        <end position="360"/>
    </location>
</feature>
<dbReference type="AlphaFoldDB" id="A0A937D3S4"/>
<sequence length="360" mass="38345">MNSARRCLFLAAVACAVTLPVQAQQTVNLTIGSSHPTVVPWVGLMQSYLQPEVNKRLAAAGSPYKVVWREAYGGVLYKANATLTSVGEGMVDIGWVFAATEGAKLPLTQVSSYAPALTGDPRHIIEVFNRMVPGTPALKAEWEKNNVVFLAATAADTLDLYTSFPVNGIADLKGRKLGAAGAIALLASGAGVVPVNTALPTMYNDVKTGVIDGAISIASGAVGIKLDEVTPYITQADLGSFLSGAIAVNRDTWAKLPPPVREAIQSAAADYGKQLGDAMLRSREGALKAMVQRGQSQNPPVKVTSLPAADREQWIRGLPNLAQDWAKNLDRRNQPGSQVLATYMAEVRKLGVRPTRDWDR</sequence>
<dbReference type="InterPro" id="IPR038404">
    <property type="entry name" value="TRAP_DctP_sf"/>
</dbReference>
<proteinExistence type="predicted"/>
<organism evidence="3 4">
    <name type="scientific">Ramlibacter aurantiacus</name>
    <dbReference type="NCBI Taxonomy" id="2801330"/>
    <lineage>
        <taxon>Bacteria</taxon>
        <taxon>Pseudomonadati</taxon>
        <taxon>Pseudomonadota</taxon>
        <taxon>Betaproteobacteria</taxon>
        <taxon>Burkholderiales</taxon>
        <taxon>Comamonadaceae</taxon>
        <taxon>Ramlibacter</taxon>
    </lineage>
</organism>
<dbReference type="EMBL" id="JAEQNA010000011">
    <property type="protein sequence ID" value="MBL0423004.1"/>
    <property type="molecule type" value="Genomic_DNA"/>
</dbReference>
<dbReference type="Proteomes" id="UP000613011">
    <property type="component" value="Unassembled WGS sequence"/>
</dbReference>
<dbReference type="GO" id="GO:0055085">
    <property type="term" value="P:transmembrane transport"/>
    <property type="evidence" value="ECO:0007669"/>
    <property type="project" value="InterPro"/>
</dbReference>
<evidence type="ECO:0000256" key="2">
    <source>
        <dbReference type="SAM" id="SignalP"/>
    </source>
</evidence>
<gene>
    <name evidence="3" type="ORF">JI739_21890</name>
</gene>
<dbReference type="RefSeq" id="WP_201686147.1">
    <property type="nucleotide sequence ID" value="NZ_JAEQNA010000011.1"/>
</dbReference>
<evidence type="ECO:0000313" key="3">
    <source>
        <dbReference type="EMBL" id="MBL0423004.1"/>
    </source>
</evidence>
<keyword evidence="4" id="KW-1185">Reference proteome</keyword>